<comment type="similarity">
    <text evidence="2 11">Belongs to the class-III pyridoxal-phosphate-dependent aminotransferase family.</text>
</comment>
<dbReference type="Gene3D" id="3.40.640.10">
    <property type="entry name" value="Type I PLP-dependent aspartate aminotransferase-like (Major domain)"/>
    <property type="match status" value="1"/>
</dbReference>
<organism evidence="13 14">
    <name type="scientific">Glomerella acutata</name>
    <name type="common">Colletotrichum acutatum</name>
    <dbReference type="NCBI Taxonomy" id="27357"/>
    <lineage>
        <taxon>Eukaryota</taxon>
        <taxon>Fungi</taxon>
        <taxon>Dikarya</taxon>
        <taxon>Ascomycota</taxon>
        <taxon>Pezizomycotina</taxon>
        <taxon>Sordariomycetes</taxon>
        <taxon>Hypocreomycetidae</taxon>
        <taxon>Glomerellales</taxon>
        <taxon>Glomerellaceae</taxon>
        <taxon>Colletotrichum</taxon>
        <taxon>Colletotrichum acutatum species complex</taxon>
    </lineage>
</organism>
<dbReference type="SUPFAM" id="SSF53383">
    <property type="entry name" value="PLP-dependent transferases"/>
    <property type="match status" value="1"/>
</dbReference>
<dbReference type="Gene3D" id="3.90.1150.10">
    <property type="entry name" value="Aspartate Aminotransferase, domain 1"/>
    <property type="match status" value="1"/>
</dbReference>
<dbReference type="Pfam" id="PF00202">
    <property type="entry name" value="Aminotran_3"/>
    <property type="match status" value="1"/>
</dbReference>
<protein>
    <recommendedName>
        <fullName evidence="4">4-aminobutyrate aminotransferase</fullName>
        <ecNumber evidence="3">2.6.1.19</ecNumber>
    </recommendedName>
    <alternativeName>
        <fullName evidence="9">GABA aminotransferase</fullName>
    </alternativeName>
    <alternativeName>
        <fullName evidence="8">Gamma-amino-N-butyrate transaminase</fullName>
    </alternativeName>
</protein>
<dbReference type="RefSeq" id="XP_060361703.1">
    <property type="nucleotide sequence ID" value="XM_060513132.1"/>
</dbReference>
<dbReference type="InterPro" id="IPR015422">
    <property type="entry name" value="PyrdxlP-dep_Trfase_small"/>
</dbReference>
<evidence type="ECO:0000256" key="3">
    <source>
        <dbReference type="ARBA" id="ARBA00012912"/>
    </source>
</evidence>
<evidence type="ECO:0000256" key="7">
    <source>
        <dbReference type="ARBA" id="ARBA00022898"/>
    </source>
</evidence>
<dbReference type="EC" id="2.6.1.19" evidence="3"/>
<keyword evidence="6" id="KW-0808">Transferase</keyword>
<evidence type="ECO:0000313" key="14">
    <source>
        <dbReference type="Proteomes" id="UP001244207"/>
    </source>
</evidence>
<evidence type="ECO:0000256" key="9">
    <source>
        <dbReference type="ARBA" id="ARBA00031787"/>
    </source>
</evidence>
<evidence type="ECO:0000313" key="13">
    <source>
        <dbReference type="EMBL" id="KAK1720192.1"/>
    </source>
</evidence>
<keyword evidence="7 11" id="KW-0663">Pyridoxal phosphate</keyword>
<keyword evidence="5 13" id="KW-0032">Aminotransferase</keyword>
<dbReference type="NCBIfam" id="TIGR00699">
    <property type="entry name" value="GABAtrns_euk"/>
    <property type="match status" value="1"/>
</dbReference>
<dbReference type="Proteomes" id="UP001244207">
    <property type="component" value="Unassembled WGS sequence"/>
</dbReference>
<keyword evidence="12" id="KW-0175">Coiled coil</keyword>
<feature type="coiled-coil region" evidence="12">
    <location>
        <begin position="243"/>
        <end position="270"/>
    </location>
</feature>
<dbReference type="AlphaFoldDB" id="A0AAD8XED3"/>
<dbReference type="InterPro" id="IPR015424">
    <property type="entry name" value="PyrdxlP-dep_Trfase"/>
</dbReference>
<comment type="catalytic activity">
    <reaction evidence="10">
        <text>4-aminobutanoate + 2-oxoglutarate = succinate semialdehyde + L-glutamate</text>
        <dbReference type="Rhea" id="RHEA:23352"/>
        <dbReference type="ChEBI" id="CHEBI:16810"/>
        <dbReference type="ChEBI" id="CHEBI:29985"/>
        <dbReference type="ChEBI" id="CHEBI:57706"/>
        <dbReference type="ChEBI" id="CHEBI:59888"/>
        <dbReference type="EC" id="2.6.1.19"/>
    </reaction>
</comment>
<dbReference type="InterPro" id="IPR005814">
    <property type="entry name" value="Aminotrans_3"/>
</dbReference>
<evidence type="ECO:0000256" key="4">
    <source>
        <dbReference type="ARBA" id="ARBA00018543"/>
    </source>
</evidence>
<dbReference type="PROSITE" id="PS00600">
    <property type="entry name" value="AA_TRANSFER_CLASS_3"/>
    <property type="match status" value="1"/>
</dbReference>
<dbReference type="FunFam" id="3.40.640.10:FF:000029">
    <property type="entry name" value="4-aminobutyrate aminotransferase, mitochondrial"/>
    <property type="match status" value="1"/>
</dbReference>
<dbReference type="GO" id="GO:0030170">
    <property type="term" value="F:pyridoxal phosphate binding"/>
    <property type="evidence" value="ECO:0007669"/>
    <property type="project" value="InterPro"/>
</dbReference>
<accession>A0AAD8XED3</accession>
<dbReference type="InterPro" id="IPR015421">
    <property type="entry name" value="PyrdxlP-dep_Trfase_major"/>
</dbReference>
<dbReference type="GO" id="GO:0034386">
    <property type="term" value="F:4-aminobutyrate:2-oxoglutarate transaminase activity"/>
    <property type="evidence" value="ECO:0007669"/>
    <property type="project" value="UniProtKB-EC"/>
</dbReference>
<dbReference type="PIRSF" id="PIRSF000521">
    <property type="entry name" value="Transaminase_4ab_Lys_Orn"/>
    <property type="match status" value="1"/>
</dbReference>
<dbReference type="InterPro" id="IPR004631">
    <property type="entry name" value="4NH2But_aminotransferase_euk"/>
</dbReference>
<evidence type="ECO:0000256" key="10">
    <source>
        <dbReference type="ARBA" id="ARBA00048021"/>
    </source>
</evidence>
<dbReference type="GO" id="GO:0005739">
    <property type="term" value="C:mitochondrion"/>
    <property type="evidence" value="ECO:0007669"/>
    <property type="project" value="TreeGrafter"/>
</dbReference>
<evidence type="ECO:0000256" key="5">
    <source>
        <dbReference type="ARBA" id="ARBA00022576"/>
    </source>
</evidence>
<evidence type="ECO:0000256" key="11">
    <source>
        <dbReference type="RuleBase" id="RU003560"/>
    </source>
</evidence>
<sequence>MRTFSATSSNRAAAIFSNEPSRPKLVTSSLPGPKVKDGLAELEEVFDTRSANTLVDYERSTGNYLVDADGNTFLDVFAQIASIPLGYNNPELNRASVSPAMVRAIASRPALGSFPSTDYADLLKTGILKAAPQGLNQVFTATTGSDANETAYKAACIWKGTRDRGGRDFSTAELESVMRNQTPGAKKYSIMSFSKGFHGRLFGSLSTTRSKPIHKLDVPAFDWPVAPFPQLKYPLDQFASENAAEERRCLEETERVLDEANDTVAAVVIEPVQAEGGDNHASPAFFRGLRELTKRKGVLMIVDEVQTGVGATGKFWAHEHWNLPSPPDMVTFSKKAQAAGFYFGDAGLRPDKPYRQFNTWMGDPVRALLFKAIYGEIEKHGLVERTARVGGYLYRELEALADKYPQHVLNLRGKDRGTFIAWDCPRREEVLALAKSKGVNMGGSGDAAVRLRPMLVFEKHHADIFLDVLEGVFKRLS</sequence>
<comment type="cofactor">
    <cofactor evidence="1">
        <name>pyridoxal 5'-phosphate</name>
        <dbReference type="ChEBI" id="CHEBI:597326"/>
    </cofactor>
</comment>
<name>A0AAD8XED3_GLOAC</name>
<dbReference type="GO" id="GO:0009450">
    <property type="term" value="P:gamma-aminobutyric acid catabolic process"/>
    <property type="evidence" value="ECO:0007669"/>
    <property type="project" value="TreeGrafter"/>
</dbReference>
<evidence type="ECO:0000256" key="12">
    <source>
        <dbReference type="SAM" id="Coils"/>
    </source>
</evidence>
<dbReference type="GeneID" id="85397030"/>
<dbReference type="PANTHER" id="PTHR43206">
    <property type="entry name" value="AMINOTRANSFERASE"/>
    <property type="match status" value="1"/>
</dbReference>
<gene>
    <name evidence="13" type="ORF">BDZ83DRAFT_743202</name>
</gene>
<dbReference type="PANTHER" id="PTHR43206:SF1">
    <property type="entry name" value="4-AMINOBUTYRATE AMINOTRANSFERASE, MITOCHONDRIAL"/>
    <property type="match status" value="1"/>
</dbReference>
<dbReference type="InterPro" id="IPR049704">
    <property type="entry name" value="Aminotrans_3_PPA_site"/>
</dbReference>
<proteinExistence type="inferred from homology"/>
<evidence type="ECO:0000256" key="8">
    <source>
        <dbReference type="ARBA" id="ARBA00030204"/>
    </source>
</evidence>
<dbReference type="CDD" id="cd00610">
    <property type="entry name" value="OAT_like"/>
    <property type="match status" value="1"/>
</dbReference>
<keyword evidence="14" id="KW-1185">Reference proteome</keyword>
<comment type="caution">
    <text evidence="13">The sequence shown here is derived from an EMBL/GenBank/DDBJ whole genome shotgun (WGS) entry which is preliminary data.</text>
</comment>
<evidence type="ECO:0000256" key="6">
    <source>
        <dbReference type="ARBA" id="ARBA00022679"/>
    </source>
</evidence>
<evidence type="ECO:0000256" key="1">
    <source>
        <dbReference type="ARBA" id="ARBA00001933"/>
    </source>
</evidence>
<evidence type="ECO:0000256" key="2">
    <source>
        <dbReference type="ARBA" id="ARBA00008954"/>
    </source>
</evidence>
<dbReference type="EMBL" id="JAHMHS010000092">
    <property type="protein sequence ID" value="KAK1720192.1"/>
    <property type="molecule type" value="Genomic_DNA"/>
</dbReference>
<reference evidence="13" key="1">
    <citation type="submission" date="2021-12" db="EMBL/GenBank/DDBJ databases">
        <title>Comparative genomics, transcriptomics and evolutionary studies reveal genomic signatures of adaptation to plant cell wall in hemibiotrophic fungi.</title>
        <authorList>
            <consortium name="DOE Joint Genome Institute"/>
            <person name="Baroncelli R."/>
            <person name="Diaz J.F."/>
            <person name="Benocci T."/>
            <person name="Peng M."/>
            <person name="Battaglia E."/>
            <person name="Haridas S."/>
            <person name="Andreopoulos W."/>
            <person name="Labutti K."/>
            <person name="Pangilinan J."/>
            <person name="Floch G.L."/>
            <person name="Makela M.R."/>
            <person name="Henrissat B."/>
            <person name="Grigoriev I.V."/>
            <person name="Crouch J.A."/>
            <person name="De Vries R.P."/>
            <person name="Sukno S.A."/>
            <person name="Thon M.R."/>
        </authorList>
    </citation>
    <scope>NUCLEOTIDE SEQUENCE</scope>
    <source>
        <strain evidence="13">CBS 112980</strain>
    </source>
</reference>